<evidence type="ECO:0000256" key="1">
    <source>
        <dbReference type="ARBA" id="ARBA00001933"/>
    </source>
</evidence>
<dbReference type="Gene3D" id="3.20.10.10">
    <property type="entry name" value="D-amino Acid Aminotransferase, subunit A, domain 2"/>
    <property type="match status" value="1"/>
</dbReference>
<evidence type="ECO:0000313" key="4">
    <source>
        <dbReference type="EMBL" id="GAX74253.1"/>
    </source>
</evidence>
<dbReference type="PANTHER" id="PTHR42743:SF11">
    <property type="entry name" value="AMINODEOXYCHORISMATE LYASE"/>
    <property type="match status" value="1"/>
</dbReference>
<dbReference type="Gene3D" id="3.40.50.300">
    <property type="entry name" value="P-loop containing nucleotide triphosphate hydrolases"/>
    <property type="match status" value="1"/>
</dbReference>
<evidence type="ECO:0000313" key="5">
    <source>
        <dbReference type="Proteomes" id="UP000232323"/>
    </source>
</evidence>
<comment type="caution">
    <text evidence="4">The sequence shown here is derived from an EMBL/GenBank/DDBJ whole genome shotgun (WGS) entry which is preliminary data.</text>
</comment>
<dbReference type="GO" id="GO:0008652">
    <property type="term" value="P:amino acid biosynthetic process"/>
    <property type="evidence" value="ECO:0007669"/>
    <property type="project" value="UniProtKB-ARBA"/>
</dbReference>
<dbReference type="GO" id="GO:0003824">
    <property type="term" value="F:catalytic activity"/>
    <property type="evidence" value="ECO:0007669"/>
    <property type="project" value="InterPro"/>
</dbReference>
<dbReference type="InterPro" id="IPR050571">
    <property type="entry name" value="Class-IV_PLP-Dep_Aminotrnsfr"/>
</dbReference>
<evidence type="ECO:0000256" key="2">
    <source>
        <dbReference type="ARBA" id="ARBA00009320"/>
    </source>
</evidence>
<keyword evidence="5" id="KW-1185">Reference proteome</keyword>
<comment type="similarity">
    <text evidence="2">Belongs to the class-IV pyridoxal-phosphate-dependent aminotransferase family.</text>
</comment>
<protein>
    <submittedName>
        <fullName evidence="4">Uncharacterized protein</fullName>
    </submittedName>
</protein>
<dbReference type="Gene3D" id="3.30.470.10">
    <property type="match status" value="1"/>
</dbReference>
<reference evidence="4 5" key="1">
    <citation type="submission" date="2017-08" db="EMBL/GenBank/DDBJ databases">
        <title>Acidophilic green algal genome provides insights into adaptation to an acidic environment.</title>
        <authorList>
            <person name="Hirooka S."/>
            <person name="Hirose Y."/>
            <person name="Kanesaki Y."/>
            <person name="Higuchi S."/>
            <person name="Fujiwara T."/>
            <person name="Onuma R."/>
            <person name="Era A."/>
            <person name="Ohbayashi R."/>
            <person name="Uzuka A."/>
            <person name="Nozaki H."/>
            <person name="Yoshikawa H."/>
            <person name="Miyagishima S.Y."/>
        </authorList>
    </citation>
    <scope>NUCLEOTIDE SEQUENCE [LARGE SCALE GENOMIC DNA]</scope>
    <source>
        <strain evidence="4 5">NIES-2499</strain>
    </source>
</reference>
<sequence length="575" mass="63766">MYSFSQRGDTEVVDEPLYASYLSVTGHERPYKQQVLATQSCDGEKVVTELLRGPRQSGNTLLYAKHMAKQKIGISNRIFKSAKHILLVREPYAVLQSFAKVLEPSQQELGYTALLEIASELRSQGLPVVVILSDQLVRHPEAMLRALCSAVSIPFETSMLSWPSGTKPCDGVWAPWWYKNTHSSTGFSAGIQDAPQPLPDHLKPLLGECQALYRLLKRHALTPTILNRLPRSVGQGIAVELSHQDEDESASRGGTHMYVQDPRNEDILVLIRDGVDGTHSLVWRPEARVPVLDSGYMLGDGVWEGMRLHKGVLMFAEAHLSRLYEGAKALDMRIDVDPQQLQQLIYTACDANNMATSSGVHIRLMLTRGLKPTPYQSPYITIGDPTIVVIPEYKEADPSPKLTGISLFTCHVRRGAADVQDPMWNSHSKLNCIAACIQAKQAGADEALMLDPHGFVATCNSVNFFCVRRGQVWAPTTKYQLHGITRANILQLCMDHGIPCKELDFSLTQVYSADECFVTGTFAGVIPVRSVDGRIIGKGVRGPVSERLQKLYVQLMEDYAARGRRDFTGKTPTEL</sequence>
<dbReference type="InterPro" id="IPR027417">
    <property type="entry name" value="P-loop_NTPase"/>
</dbReference>
<dbReference type="STRING" id="1157962.A0A250WTV2"/>
<accession>A0A250WTV2</accession>
<dbReference type="Pfam" id="PF01063">
    <property type="entry name" value="Aminotran_4"/>
    <property type="match status" value="1"/>
</dbReference>
<dbReference type="AlphaFoldDB" id="A0A250WTV2"/>
<dbReference type="SUPFAM" id="SSF56752">
    <property type="entry name" value="D-aminoacid aminotransferase-like PLP-dependent enzymes"/>
    <property type="match status" value="1"/>
</dbReference>
<dbReference type="PANTHER" id="PTHR42743">
    <property type="entry name" value="AMINO-ACID AMINOTRANSFERASE"/>
    <property type="match status" value="1"/>
</dbReference>
<dbReference type="GO" id="GO:0046394">
    <property type="term" value="P:carboxylic acid biosynthetic process"/>
    <property type="evidence" value="ECO:0007669"/>
    <property type="project" value="UniProtKB-ARBA"/>
</dbReference>
<dbReference type="InterPro" id="IPR036038">
    <property type="entry name" value="Aminotransferase-like"/>
</dbReference>
<dbReference type="Pfam" id="PF19798">
    <property type="entry name" value="Sulfotransfer_5"/>
    <property type="match status" value="1"/>
</dbReference>
<dbReference type="InterPro" id="IPR001544">
    <property type="entry name" value="Aminotrans_IV"/>
</dbReference>
<keyword evidence="3" id="KW-0663">Pyridoxal phosphate</keyword>
<comment type="cofactor">
    <cofactor evidence="1">
        <name>pyridoxal 5'-phosphate</name>
        <dbReference type="ChEBI" id="CHEBI:597326"/>
    </cofactor>
</comment>
<organism evidence="4 5">
    <name type="scientific">Chlamydomonas eustigma</name>
    <dbReference type="NCBI Taxonomy" id="1157962"/>
    <lineage>
        <taxon>Eukaryota</taxon>
        <taxon>Viridiplantae</taxon>
        <taxon>Chlorophyta</taxon>
        <taxon>core chlorophytes</taxon>
        <taxon>Chlorophyceae</taxon>
        <taxon>CS clade</taxon>
        <taxon>Chlamydomonadales</taxon>
        <taxon>Chlamydomonadaceae</taxon>
        <taxon>Chlamydomonas</taxon>
    </lineage>
</organism>
<dbReference type="FunFam" id="3.20.10.10:FF:000002">
    <property type="entry name" value="D-alanine aminotransferase"/>
    <property type="match status" value="1"/>
</dbReference>
<proteinExistence type="inferred from homology"/>
<dbReference type="InterPro" id="IPR043132">
    <property type="entry name" value="BCAT-like_C"/>
</dbReference>
<name>A0A250WTV2_9CHLO</name>
<dbReference type="EMBL" id="BEGY01000006">
    <property type="protein sequence ID" value="GAX74253.1"/>
    <property type="molecule type" value="Genomic_DNA"/>
</dbReference>
<dbReference type="Proteomes" id="UP000232323">
    <property type="component" value="Unassembled WGS sequence"/>
</dbReference>
<dbReference type="InterPro" id="IPR043131">
    <property type="entry name" value="BCAT-like_N"/>
</dbReference>
<dbReference type="OrthoDB" id="25921at2759"/>
<evidence type="ECO:0000256" key="3">
    <source>
        <dbReference type="ARBA" id="ARBA00022898"/>
    </source>
</evidence>
<dbReference type="SUPFAM" id="SSF52540">
    <property type="entry name" value="P-loop containing nucleoside triphosphate hydrolases"/>
    <property type="match status" value="1"/>
</dbReference>
<gene>
    <name evidence="4" type="ORF">CEUSTIGMA_g1702.t1</name>
</gene>